<feature type="region of interest" description="Disordered" evidence="3">
    <location>
        <begin position="87"/>
        <end position="108"/>
    </location>
</feature>
<feature type="domain" description="SWIM-type" evidence="4">
    <location>
        <begin position="35"/>
        <end position="75"/>
    </location>
</feature>
<dbReference type="GO" id="GO:0005524">
    <property type="term" value="F:ATP binding"/>
    <property type="evidence" value="ECO:0007669"/>
    <property type="project" value="InterPro"/>
</dbReference>
<dbReference type="AlphaFoldDB" id="A0A1T1AYI3"/>
<dbReference type="InterPro" id="IPR001650">
    <property type="entry name" value="Helicase_C-like"/>
</dbReference>
<organism evidence="7 8">
    <name type="scientific">Rhodoferax fermentans</name>
    <dbReference type="NCBI Taxonomy" id="28066"/>
    <lineage>
        <taxon>Bacteria</taxon>
        <taxon>Pseudomonadati</taxon>
        <taxon>Pseudomonadota</taxon>
        <taxon>Betaproteobacteria</taxon>
        <taxon>Burkholderiales</taxon>
        <taxon>Comamonadaceae</taxon>
        <taxon>Rhodoferax</taxon>
    </lineage>
</organism>
<feature type="domain" description="Helicase C-terminal" evidence="6">
    <location>
        <begin position="959"/>
        <end position="1120"/>
    </location>
</feature>
<reference evidence="7 8" key="1">
    <citation type="submission" date="2017-01" db="EMBL/GenBank/DDBJ databases">
        <title>Genome sequencing of Rhodoferax fermentans JCM 7819.</title>
        <authorList>
            <person name="Kim Y.J."/>
            <person name="Farh M.E.-A."/>
            <person name="Yang D.-C."/>
        </authorList>
    </citation>
    <scope>NUCLEOTIDE SEQUENCE [LARGE SCALE GENOMIC DNA]</scope>
    <source>
        <strain evidence="7 8">JCM 7819</strain>
    </source>
</reference>
<dbReference type="STRING" id="28066.RF819_12095"/>
<dbReference type="InterPro" id="IPR049730">
    <property type="entry name" value="SNF2/RAD54-like_C"/>
</dbReference>
<dbReference type="GO" id="GO:0008270">
    <property type="term" value="F:zinc ion binding"/>
    <property type="evidence" value="ECO:0007669"/>
    <property type="project" value="UniProtKB-KW"/>
</dbReference>
<dbReference type="SMART" id="SM00490">
    <property type="entry name" value="HELICc"/>
    <property type="match status" value="1"/>
</dbReference>
<gene>
    <name evidence="7" type="ORF">RF819_12095</name>
</gene>
<dbReference type="CDD" id="cd18793">
    <property type="entry name" value="SF2_C_SNF"/>
    <property type="match status" value="1"/>
</dbReference>
<dbReference type="Proteomes" id="UP000190750">
    <property type="component" value="Unassembled WGS sequence"/>
</dbReference>
<feature type="compositionally biased region" description="Basic and acidic residues" evidence="3">
    <location>
        <begin position="95"/>
        <end position="108"/>
    </location>
</feature>
<evidence type="ECO:0000256" key="1">
    <source>
        <dbReference type="ARBA" id="ARBA00022801"/>
    </source>
</evidence>
<keyword evidence="7" id="KW-0347">Helicase</keyword>
<keyword evidence="7" id="KW-0067">ATP-binding</keyword>
<dbReference type="Pfam" id="PF00176">
    <property type="entry name" value="SNF2-rel_dom"/>
    <property type="match status" value="1"/>
</dbReference>
<evidence type="ECO:0000259" key="4">
    <source>
        <dbReference type="PROSITE" id="PS50966"/>
    </source>
</evidence>
<dbReference type="CDD" id="cd18012">
    <property type="entry name" value="DEXQc_arch_SWI2_SNF2"/>
    <property type="match status" value="1"/>
</dbReference>
<dbReference type="Pfam" id="PF00271">
    <property type="entry name" value="Helicase_C"/>
    <property type="match status" value="1"/>
</dbReference>
<feature type="region of interest" description="Disordered" evidence="3">
    <location>
        <begin position="132"/>
        <end position="151"/>
    </location>
</feature>
<dbReference type="PROSITE" id="PS51192">
    <property type="entry name" value="HELICASE_ATP_BIND_1"/>
    <property type="match status" value="1"/>
</dbReference>
<protein>
    <submittedName>
        <fullName evidence="7">Helicase SNF2</fullName>
    </submittedName>
</protein>
<keyword evidence="1" id="KW-0378">Hydrolase</keyword>
<dbReference type="Gene3D" id="3.40.50.10810">
    <property type="entry name" value="Tandem AAA-ATPase domain"/>
    <property type="match status" value="1"/>
</dbReference>
<evidence type="ECO:0000256" key="2">
    <source>
        <dbReference type="PROSITE-ProRule" id="PRU00325"/>
    </source>
</evidence>
<evidence type="ECO:0000256" key="3">
    <source>
        <dbReference type="SAM" id="MobiDB-lite"/>
    </source>
</evidence>
<dbReference type="Pfam" id="PF04434">
    <property type="entry name" value="SWIM"/>
    <property type="match status" value="1"/>
</dbReference>
<dbReference type="GO" id="GO:0004386">
    <property type="term" value="F:helicase activity"/>
    <property type="evidence" value="ECO:0007669"/>
    <property type="project" value="UniProtKB-KW"/>
</dbReference>
<dbReference type="InterPro" id="IPR007527">
    <property type="entry name" value="Znf_SWIM"/>
</dbReference>
<dbReference type="EMBL" id="MTJN01000002">
    <property type="protein sequence ID" value="OOV09097.1"/>
    <property type="molecule type" value="Genomic_DNA"/>
</dbReference>
<dbReference type="InterPro" id="IPR027417">
    <property type="entry name" value="P-loop_NTPase"/>
</dbReference>
<feature type="domain" description="Helicase ATP-binding" evidence="5">
    <location>
        <begin position="674"/>
        <end position="834"/>
    </location>
</feature>
<dbReference type="PROSITE" id="PS51194">
    <property type="entry name" value="HELICASE_CTER"/>
    <property type="match status" value="1"/>
</dbReference>
<evidence type="ECO:0000259" key="6">
    <source>
        <dbReference type="PROSITE" id="PS51194"/>
    </source>
</evidence>
<keyword evidence="2" id="KW-0862">Zinc</keyword>
<comment type="caution">
    <text evidence="7">The sequence shown here is derived from an EMBL/GenBank/DDBJ whole genome shotgun (WGS) entry which is preliminary data.</text>
</comment>
<evidence type="ECO:0000259" key="5">
    <source>
        <dbReference type="PROSITE" id="PS51192"/>
    </source>
</evidence>
<proteinExistence type="predicted"/>
<dbReference type="GO" id="GO:0016787">
    <property type="term" value="F:hydrolase activity"/>
    <property type="evidence" value="ECO:0007669"/>
    <property type="project" value="UniProtKB-KW"/>
</dbReference>
<dbReference type="InterPro" id="IPR014001">
    <property type="entry name" value="Helicase_ATP-bd"/>
</dbReference>
<dbReference type="SMART" id="SM00487">
    <property type="entry name" value="DEXDc"/>
    <property type="match status" value="1"/>
</dbReference>
<dbReference type="SUPFAM" id="SSF52540">
    <property type="entry name" value="P-loop containing nucleoside triphosphate hydrolases"/>
    <property type="match status" value="2"/>
</dbReference>
<dbReference type="Gene3D" id="3.40.50.300">
    <property type="entry name" value="P-loop containing nucleotide triphosphate hydrolases"/>
    <property type="match status" value="1"/>
</dbReference>
<dbReference type="PANTHER" id="PTHR10799">
    <property type="entry name" value="SNF2/RAD54 HELICASE FAMILY"/>
    <property type="match status" value="1"/>
</dbReference>
<keyword evidence="8" id="KW-1185">Reference proteome</keyword>
<evidence type="ECO:0000313" key="7">
    <source>
        <dbReference type="EMBL" id="OOV09097.1"/>
    </source>
</evidence>
<sequence>MDLYRNQKVQSLSITPVQKHWLLEGEVQGTQHEPYEVEVELSLGTGGQLRSWDSDCTCPVGYQCKHAVALMIKAAYRGKLLLENSESADAASTPEQREAQRQAEVARQHAAEQLESDNQLIRWLGELARTASHTTSALPTPPKPSRSDAPAERPEQFLYLLSVLNPQGPSPQLSLEVVTAYPKVVGGWSRAKAMKFQPERGQPIYDQASDTDHDVLQLMRAMPGSSVQYYYSYSARNKITPEGKYGVQILEKAASTGRLYVLVPPSQPGAPVAWGEPLTLSWEWYEVGQSINHRAGWALRAKLGDGQAKLCLNNPPLYLDSANGRCGLVDLQGMSLGQIAVLLKTPPLKAESLKKYQPELMAQLGPVPPPPVLEQLPTLKGITPKACLYLHAVPPDMVRVDGLMLMHLSFDYAGYRGWWVGQGNTVLVDGPQGRVMLQRDPQTELEAIVRLRDWGFASQGHGGFGIPGNTSQQRWLQLVDSDYAPLREAGFEITLDESLNHWISHASALDVDIQAQGDDEATSPWFDLSLGMEINGQRHNILPLLPTLISTAAMSPRDATTGLPDLPPFVYLPKPEGGFIRLPTDNLKPWLGALLELVGDNTHDFTGESLKLSRLDAMRTTAALGEGAVWDGAQQLRELVQRLSGRTELPQVAIPASVQATLRPYQQQGVNWLQFLREYGLGGILADDMGLGKTLQTLAHIQIEKDAGRLTAPALIIAPVSLMGNWRREAERFCPELRCLVIHGADRHEVSGSTHDHHIVIAPYSLLPRDREGWLQGQWHLVVLDEAQNIKNAATQAAQVVAELNTRHRLCLSGTPMENNLGELWSLFHFLMPGFLGSQKRFTELFRNPIEKQGDPEALQQLRARVTPFMLRRTKALVAHELPPKVETVMRVELSGKQADLYETIRLGMEKTVREALSTKGLAKSQITILDALLKLRQVCCDPHLLKLDAAKKVKTSAKLDQLMELLPEMLAEGRRILLFSQFTSMLTLIEAELKQRGLKWVKLTGQSQKRDEIIGQFTSGAVPLFLISLKAGGTGLNLPQADTVIHFDPWWNPAVEAQATDRAHRIGQTQSVWVVKLVAQGTIEERILALQERKASLADSMYSGSVGRKEPLFSESDLAELLKPLAR</sequence>
<name>A0A1T1AYI3_RHOFE</name>
<keyword evidence="7" id="KW-0547">Nucleotide-binding</keyword>
<accession>A0A1T1AYI3</accession>
<dbReference type="InterPro" id="IPR038718">
    <property type="entry name" value="SNF2-like_sf"/>
</dbReference>
<keyword evidence="2" id="KW-0479">Metal-binding</keyword>
<dbReference type="InterPro" id="IPR000330">
    <property type="entry name" value="SNF2_N"/>
</dbReference>
<dbReference type="PROSITE" id="PS50966">
    <property type="entry name" value="ZF_SWIM"/>
    <property type="match status" value="1"/>
</dbReference>
<evidence type="ECO:0000313" key="8">
    <source>
        <dbReference type="Proteomes" id="UP000190750"/>
    </source>
</evidence>
<keyword evidence="2" id="KW-0863">Zinc-finger</keyword>